<gene>
    <name evidence="1" type="ORF">VB739_04510</name>
</gene>
<reference evidence="1 2" key="1">
    <citation type="submission" date="2023-12" db="EMBL/GenBank/DDBJ databases">
        <title>Baltic Sea Cyanobacteria.</title>
        <authorList>
            <person name="Delbaje E."/>
            <person name="Fewer D.P."/>
            <person name="Shishido T.K."/>
        </authorList>
    </citation>
    <scope>NUCLEOTIDE SEQUENCE [LARGE SCALE GENOMIC DNA]</scope>
    <source>
        <strain evidence="1 2">UHCC 0281</strain>
    </source>
</reference>
<keyword evidence="2" id="KW-1185">Reference proteome</keyword>
<dbReference type="EMBL" id="JAYGHY010000008">
    <property type="protein sequence ID" value="MEA5441810.1"/>
    <property type="molecule type" value="Genomic_DNA"/>
</dbReference>
<proteinExistence type="predicted"/>
<evidence type="ECO:0000313" key="1">
    <source>
        <dbReference type="EMBL" id="MEA5441810.1"/>
    </source>
</evidence>
<name>A0ABU5STK9_9CYAN</name>
<dbReference type="Proteomes" id="UP001302329">
    <property type="component" value="Unassembled WGS sequence"/>
</dbReference>
<accession>A0ABU5STK9</accession>
<organism evidence="1 2">
    <name type="scientific">Cyanobium gracile UHCC 0281</name>
    <dbReference type="NCBI Taxonomy" id="3110309"/>
    <lineage>
        <taxon>Bacteria</taxon>
        <taxon>Bacillati</taxon>
        <taxon>Cyanobacteriota</taxon>
        <taxon>Cyanophyceae</taxon>
        <taxon>Synechococcales</taxon>
        <taxon>Prochlorococcaceae</taxon>
        <taxon>Cyanobium</taxon>
    </lineage>
</organism>
<protein>
    <submittedName>
        <fullName evidence="1">Uncharacterized protein</fullName>
    </submittedName>
</protein>
<comment type="caution">
    <text evidence="1">The sequence shown here is derived from an EMBL/GenBank/DDBJ whole genome shotgun (WGS) entry which is preliminary data.</text>
</comment>
<dbReference type="RefSeq" id="WP_323355920.1">
    <property type="nucleotide sequence ID" value="NZ_JAYGHY010000008.1"/>
</dbReference>
<evidence type="ECO:0000313" key="2">
    <source>
        <dbReference type="Proteomes" id="UP001302329"/>
    </source>
</evidence>
<sequence length="96" mass="11051">MEASRCKTHHHGDFSDLEATVEITRQQGRLMHGVFRSKFASEKFVATIGYDNKSFFLVDEDGFAEGRIIDGRNLQVVYRHSTDLDSVIDLSTWTRR</sequence>